<feature type="region of interest" description="Disordered" evidence="1">
    <location>
        <begin position="1"/>
        <end position="25"/>
    </location>
</feature>
<proteinExistence type="predicted"/>
<feature type="region of interest" description="Disordered" evidence="1">
    <location>
        <begin position="331"/>
        <end position="360"/>
    </location>
</feature>
<dbReference type="EMBL" id="AFNH02000501">
    <property type="protein sequence ID" value="EZG67682.1"/>
    <property type="molecule type" value="Genomic_DNA"/>
</dbReference>
<evidence type="ECO:0000313" key="3">
    <source>
        <dbReference type="Proteomes" id="UP000019763"/>
    </source>
</evidence>
<dbReference type="Proteomes" id="UP000019763">
    <property type="component" value="Unassembled WGS sequence"/>
</dbReference>
<reference evidence="2" key="1">
    <citation type="submission" date="2013-12" db="EMBL/GenBank/DDBJ databases">
        <authorList>
            <person name="Omoto C.K."/>
            <person name="Sibley D."/>
            <person name="Venepally P."/>
            <person name="Hadjithomas M."/>
            <person name="Karamycheva S."/>
            <person name="Brunk B."/>
            <person name="Roos D."/>
            <person name="Caler E."/>
            <person name="Lorenzi H."/>
        </authorList>
    </citation>
    <scope>NUCLEOTIDE SEQUENCE</scope>
</reference>
<dbReference type="AlphaFoldDB" id="A0A023B7R2"/>
<evidence type="ECO:0000256" key="1">
    <source>
        <dbReference type="SAM" id="MobiDB-lite"/>
    </source>
</evidence>
<name>A0A023B7R2_GRENI</name>
<sequence>MPVTTERLGPSGWRSGFDHSPSGPELSPNNSYVWYDLETHEFLSKVVDEQVLRIFQGCVQRVDCDAFGDTLDFRFLYAVVAGGQNIAAIKDDIVGLAHEIMSIDRVHQHLNKFTAAAANLSAAAKTKSSSRACPEPIYPPYSLPITLIALAKYITDIFPSHFGRARNMCSIDKETLMSTPTRHDYDNATASRPYSISNLMESPGYTPPMGLHTPSPFAHNATMPVTSGTSKRHTRPSHNGPSHSGPSHSGPSHSGLLQTPSGLRQTLGTGQLASVIHSTIRTSKVSGGRTPSSSPTPKSFSTTGRSYPLPNDQLPKDQTLNDQILNDQLLDETTSDDDEQDCVSRYGLSPTMGSMRPTDVPKRCSMFSPLSRPTLSPSTTPNPCPYLTSSSLDGGPGLGLDRAGLDGRGLDRTGLNGPGFDRSRLDKSLLSTPSLPTPTLNTPNRRSLVVESPQMSSRTAMRLLTPDSAIHTPSPGDLLPTPKLVKWAASPVTPPTYTPSVMSTISVRSAMEDPCNVPGKRKPTCCHQQVVVRSQLHSAQAKLCFV</sequence>
<feature type="compositionally biased region" description="Acidic residues" evidence="1">
    <location>
        <begin position="331"/>
        <end position="341"/>
    </location>
</feature>
<comment type="caution">
    <text evidence="2">The sequence shown here is derived from an EMBL/GenBank/DDBJ whole genome shotgun (WGS) entry which is preliminary data.</text>
</comment>
<dbReference type="GeneID" id="22912449"/>
<feature type="compositionally biased region" description="Low complexity" evidence="1">
    <location>
        <begin position="237"/>
        <end position="255"/>
    </location>
</feature>
<evidence type="ECO:0000313" key="2">
    <source>
        <dbReference type="EMBL" id="EZG67682.1"/>
    </source>
</evidence>
<feature type="region of interest" description="Disordered" evidence="1">
    <location>
        <begin position="279"/>
        <end position="317"/>
    </location>
</feature>
<keyword evidence="3" id="KW-1185">Reference proteome</keyword>
<protein>
    <submittedName>
        <fullName evidence="2">Uncharacterized protein</fullName>
    </submittedName>
</protein>
<dbReference type="VEuPathDB" id="CryptoDB:GNI_066620"/>
<dbReference type="RefSeq" id="XP_011130164.1">
    <property type="nucleotide sequence ID" value="XM_011131862.1"/>
</dbReference>
<accession>A0A023B7R2</accession>
<organism evidence="2 3">
    <name type="scientific">Gregarina niphandrodes</name>
    <name type="common">Septate eugregarine</name>
    <dbReference type="NCBI Taxonomy" id="110365"/>
    <lineage>
        <taxon>Eukaryota</taxon>
        <taxon>Sar</taxon>
        <taxon>Alveolata</taxon>
        <taxon>Apicomplexa</taxon>
        <taxon>Conoidasida</taxon>
        <taxon>Gregarinasina</taxon>
        <taxon>Eugregarinorida</taxon>
        <taxon>Gregarinidae</taxon>
        <taxon>Gregarina</taxon>
    </lineage>
</organism>
<gene>
    <name evidence="2" type="ORF">GNI_066620</name>
</gene>
<feature type="region of interest" description="Disordered" evidence="1">
    <location>
        <begin position="205"/>
        <end position="264"/>
    </location>
</feature>
<feature type="compositionally biased region" description="Low complexity" evidence="1">
    <location>
        <begin position="286"/>
        <end position="304"/>
    </location>
</feature>